<evidence type="ECO:0000256" key="1">
    <source>
        <dbReference type="SAM" id="MobiDB-lite"/>
    </source>
</evidence>
<dbReference type="WBParaSite" id="L893_g12847.t1">
    <property type="protein sequence ID" value="L893_g12847.t1"/>
    <property type="gene ID" value="L893_g12847"/>
</dbReference>
<feature type="compositionally biased region" description="Basic and acidic residues" evidence="1">
    <location>
        <begin position="187"/>
        <end position="201"/>
    </location>
</feature>
<feature type="compositionally biased region" description="Basic and acidic residues" evidence="1">
    <location>
        <begin position="18"/>
        <end position="29"/>
    </location>
</feature>
<feature type="region of interest" description="Disordered" evidence="1">
    <location>
        <begin position="1"/>
        <end position="42"/>
    </location>
</feature>
<accession>A0A1I7Y615</accession>
<dbReference type="Proteomes" id="UP000095287">
    <property type="component" value="Unplaced"/>
</dbReference>
<evidence type="ECO:0000313" key="2">
    <source>
        <dbReference type="Proteomes" id="UP000095287"/>
    </source>
</evidence>
<sequence>MTFSIGYEKTAPPPRRGRSADGEVSEAHHPAVNKYRGQEKPVKEVDRAIPETGPNPNRTVALEAWSGAHRRAPKRHHGHRGRRHAGGCLAAIHAKKGQNTQKKRVGMPLARGEEDERSGDDDAGNLCCVWARSSLKSISGPLRTKSEKKAEERAEEKRNAEFVERSLIRGKLDFEARPGPAIACPMIHKDGRKDHKAEDGVFPRNQAGL</sequence>
<proteinExistence type="predicted"/>
<feature type="region of interest" description="Disordered" evidence="1">
    <location>
        <begin position="185"/>
        <end position="209"/>
    </location>
</feature>
<protein>
    <submittedName>
        <fullName evidence="3">Uncharacterized protein</fullName>
    </submittedName>
</protein>
<feature type="region of interest" description="Disordered" evidence="1">
    <location>
        <begin position="141"/>
        <end position="160"/>
    </location>
</feature>
<evidence type="ECO:0000313" key="3">
    <source>
        <dbReference type="WBParaSite" id="L893_g12847.t1"/>
    </source>
</evidence>
<keyword evidence="2" id="KW-1185">Reference proteome</keyword>
<reference evidence="3" key="1">
    <citation type="submission" date="2016-11" db="UniProtKB">
        <authorList>
            <consortium name="WormBaseParasite"/>
        </authorList>
    </citation>
    <scope>IDENTIFICATION</scope>
</reference>
<organism evidence="2 3">
    <name type="scientific">Steinernema glaseri</name>
    <dbReference type="NCBI Taxonomy" id="37863"/>
    <lineage>
        <taxon>Eukaryota</taxon>
        <taxon>Metazoa</taxon>
        <taxon>Ecdysozoa</taxon>
        <taxon>Nematoda</taxon>
        <taxon>Chromadorea</taxon>
        <taxon>Rhabditida</taxon>
        <taxon>Tylenchina</taxon>
        <taxon>Panagrolaimomorpha</taxon>
        <taxon>Strongyloidoidea</taxon>
        <taxon>Steinernematidae</taxon>
        <taxon>Steinernema</taxon>
    </lineage>
</organism>
<name>A0A1I7Y615_9BILA</name>
<dbReference type="AlphaFoldDB" id="A0A1I7Y615"/>
<feature type="compositionally biased region" description="Basic and acidic residues" evidence="1">
    <location>
        <begin position="144"/>
        <end position="160"/>
    </location>
</feature>